<protein>
    <recommendedName>
        <fullName evidence="4">Fungal N-terminal domain-containing protein</fullName>
    </recommendedName>
</protein>
<feature type="compositionally biased region" description="Basic and acidic residues" evidence="1">
    <location>
        <begin position="261"/>
        <end position="280"/>
    </location>
</feature>
<keyword evidence="3" id="KW-1185">Reference proteome</keyword>
<evidence type="ECO:0008006" key="4">
    <source>
        <dbReference type="Google" id="ProtNLM"/>
    </source>
</evidence>
<accession>A0A9P9JGJ0</accession>
<name>A0A9P9JGJ0_9HYPO</name>
<feature type="region of interest" description="Disordered" evidence="1">
    <location>
        <begin position="303"/>
        <end position="322"/>
    </location>
</feature>
<reference evidence="2" key="1">
    <citation type="journal article" date="2021" name="Nat. Commun.">
        <title>Genetic determinants of endophytism in the Arabidopsis root mycobiome.</title>
        <authorList>
            <person name="Mesny F."/>
            <person name="Miyauchi S."/>
            <person name="Thiergart T."/>
            <person name="Pickel B."/>
            <person name="Atanasova L."/>
            <person name="Karlsson M."/>
            <person name="Huettel B."/>
            <person name="Barry K.W."/>
            <person name="Haridas S."/>
            <person name="Chen C."/>
            <person name="Bauer D."/>
            <person name="Andreopoulos W."/>
            <person name="Pangilinan J."/>
            <person name="LaButti K."/>
            <person name="Riley R."/>
            <person name="Lipzen A."/>
            <person name="Clum A."/>
            <person name="Drula E."/>
            <person name="Henrissat B."/>
            <person name="Kohler A."/>
            <person name="Grigoriev I.V."/>
            <person name="Martin F.M."/>
            <person name="Hacquard S."/>
        </authorList>
    </citation>
    <scope>NUCLEOTIDE SEQUENCE</scope>
    <source>
        <strain evidence="2">MPI-CAGE-AT-0147</strain>
    </source>
</reference>
<evidence type="ECO:0000313" key="3">
    <source>
        <dbReference type="Proteomes" id="UP000738349"/>
    </source>
</evidence>
<dbReference type="AlphaFoldDB" id="A0A9P9JGJ0"/>
<evidence type="ECO:0000256" key="1">
    <source>
        <dbReference type="SAM" id="MobiDB-lite"/>
    </source>
</evidence>
<sequence>MAEALGAVASVLQLADVTIRSSLCLYTFFASLQSAQHDFQQFLIVIRNVHDAVQMLRAAVRDQPLNAIQEEAMRRHLDRINGELASFNKTIDGKDPTKLTTRVKWVLHSANTDRALQRLENDKTSLLLLIQALNLEKSGRILRSQNMTEASISTLQSNIEEQHSHERALHSQFSKRMKDFHSEMELSQAMYHSSLRDGFSSLSREIEVSGENMGNTLRYALEQHFRPMLEEALTNSEMRNEARIEEFRAVMNSATTQIMEHMNRNERPTDSQGEHESKESRPRKRIRPNDQSLGRYLDVQFSGHEKDEDESQNGSMTLPHIQRSRRPIKVTELSYWTRIPWIGTFRIEFSTHSEPRRWFYTFKIEFWPCSKLLRVNTISLKYSSRPDRQGYVALSPSLAFYPIIEIADPIWDMIYHDDLFGVMTRFRERRNGPLDQNSFGISLLWYAAYCGSFKVIPLLIDQGANPSQATVLGFDALDALIIWAGYGAVIGCQGPCLTCNGYDELSLPGIFATAKSFISHGCDFENCQIRIYTILREPLLTKAYLNRKLHQQLGDSQSLYDGNGYMELGPDCGSDTSQGNLLIQDDETYDRISDTYFNTDSIEHSMFDEARYLTSIRQLAEFLNCHGLNFIQPLEVDELYDSMMRLERMNLRILQACGLNSNFEDPFSDHMKPILFQALGSFETYLKDSVMDYEVGRPTHQERVVFAMDNLVELIASGADIYHVEWANEDWANHVEDGLMTPTVFAERRDMLPEWLKAVAKAGYDPDEVLLEDIRRRREFRLLHGAKSSSVEVGGVLRESGSQEVRRRKVGRAETV</sequence>
<dbReference type="OrthoDB" id="5431013at2759"/>
<evidence type="ECO:0000313" key="2">
    <source>
        <dbReference type="EMBL" id="KAH7166386.1"/>
    </source>
</evidence>
<proteinExistence type="predicted"/>
<dbReference type="SUPFAM" id="SSF48403">
    <property type="entry name" value="Ankyrin repeat"/>
    <property type="match status" value="1"/>
</dbReference>
<organism evidence="2 3">
    <name type="scientific">Dactylonectria macrodidyma</name>
    <dbReference type="NCBI Taxonomy" id="307937"/>
    <lineage>
        <taxon>Eukaryota</taxon>
        <taxon>Fungi</taxon>
        <taxon>Dikarya</taxon>
        <taxon>Ascomycota</taxon>
        <taxon>Pezizomycotina</taxon>
        <taxon>Sordariomycetes</taxon>
        <taxon>Hypocreomycetidae</taxon>
        <taxon>Hypocreales</taxon>
        <taxon>Nectriaceae</taxon>
        <taxon>Dactylonectria</taxon>
    </lineage>
</organism>
<dbReference type="EMBL" id="JAGMUV010000003">
    <property type="protein sequence ID" value="KAH7166386.1"/>
    <property type="molecule type" value="Genomic_DNA"/>
</dbReference>
<comment type="caution">
    <text evidence="2">The sequence shown here is derived from an EMBL/GenBank/DDBJ whole genome shotgun (WGS) entry which is preliminary data.</text>
</comment>
<dbReference type="InterPro" id="IPR036770">
    <property type="entry name" value="Ankyrin_rpt-contain_sf"/>
</dbReference>
<feature type="region of interest" description="Disordered" evidence="1">
    <location>
        <begin position="260"/>
        <end position="289"/>
    </location>
</feature>
<gene>
    <name evidence="2" type="ORF">EDB81DRAFT_782227</name>
</gene>
<dbReference type="Proteomes" id="UP000738349">
    <property type="component" value="Unassembled WGS sequence"/>
</dbReference>